<keyword evidence="2" id="KW-1185">Reference proteome</keyword>
<reference evidence="2" key="1">
    <citation type="journal article" date="2019" name="Int. J. Syst. Evol. Microbiol.">
        <title>The Global Catalogue of Microorganisms (GCM) 10K type strain sequencing project: providing services to taxonomists for standard genome sequencing and annotation.</title>
        <authorList>
            <consortium name="The Broad Institute Genomics Platform"/>
            <consortium name="The Broad Institute Genome Sequencing Center for Infectious Disease"/>
            <person name="Wu L."/>
            <person name="Ma J."/>
        </authorList>
    </citation>
    <scope>NUCLEOTIDE SEQUENCE [LARGE SCALE GENOMIC DNA]</scope>
    <source>
        <strain evidence="2">KCTC 23984</strain>
    </source>
</reference>
<evidence type="ECO:0000313" key="1">
    <source>
        <dbReference type="EMBL" id="MFD3002334.1"/>
    </source>
</evidence>
<organism evidence="1 2">
    <name type="scientific">Pontibacter toksunensis</name>
    <dbReference type="NCBI Taxonomy" id="1332631"/>
    <lineage>
        <taxon>Bacteria</taxon>
        <taxon>Pseudomonadati</taxon>
        <taxon>Bacteroidota</taxon>
        <taxon>Cytophagia</taxon>
        <taxon>Cytophagales</taxon>
        <taxon>Hymenobacteraceae</taxon>
        <taxon>Pontibacter</taxon>
    </lineage>
</organism>
<dbReference type="RefSeq" id="WP_377487666.1">
    <property type="nucleotide sequence ID" value="NZ_JBHUOX010000015.1"/>
</dbReference>
<sequence length="433" mass="47944">MKKSLIPVLQQVFFLLLFLPALLLSSCSDDCDTTITYTVQEPVYMMRAELRSSFKINGPRVLESPGKIYAKGNYLFINEMNEGIHIIDNSNPAAPQNINFVRIPGNIDMAVKGNILYADSYIDLVALDISNPLDVKLVNRVENIFPAYSMLVNDTASVFIARFEEKQITEAYDSDCNGNTGRGRWGGWFALQNDSRGSFNSAGAVPASGSAGKGGSMARFTISGNHLYTVSLSHMQLFDISNEANPQAGQKISMGWGIETIFPYKDKLFIGTTTGMQIYDNSNPTSPVHLSTYAHVRSCDPVVVEGDLAWVTLRSGNACAGFTNQLEVINVSDARNPKHIKTYPMQNPHGLGIDRSTLFLCEGEYGLKVFDIQDHLKVDQNLKTHFKGMDAYDVIPLGNTLLMIGKDGLYQYDYSNLSQIKLLSKIPVMRKDI</sequence>
<comment type="caution">
    <text evidence="1">The sequence shown here is derived from an EMBL/GenBank/DDBJ whole genome shotgun (WGS) entry which is preliminary data.</text>
</comment>
<dbReference type="Proteomes" id="UP001597641">
    <property type="component" value="Unassembled WGS sequence"/>
</dbReference>
<gene>
    <name evidence="1" type="ORF">ACFS7Z_18325</name>
</gene>
<dbReference type="PROSITE" id="PS51257">
    <property type="entry name" value="PROKAR_LIPOPROTEIN"/>
    <property type="match status" value="1"/>
</dbReference>
<evidence type="ECO:0000313" key="2">
    <source>
        <dbReference type="Proteomes" id="UP001597641"/>
    </source>
</evidence>
<protein>
    <submittedName>
        <fullName evidence="1">LVIVD repeat-containing protein</fullName>
    </submittedName>
</protein>
<dbReference type="SUPFAM" id="SSF50969">
    <property type="entry name" value="YVTN repeat-like/Quinoprotein amine dehydrogenase"/>
    <property type="match status" value="1"/>
</dbReference>
<dbReference type="InterPro" id="IPR011044">
    <property type="entry name" value="Quino_amine_DH_bsu"/>
</dbReference>
<dbReference type="EMBL" id="JBHUOX010000015">
    <property type="protein sequence ID" value="MFD3002334.1"/>
    <property type="molecule type" value="Genomic_DNA"/>
</dbReference>
<accession>A0ABW6BZA7</accession>
<dbReference type="InterPro" id="IPR013211">
    <property type="entry name" value="LVIVD"/>
</dbReference>
<proteinExistence type="predicted"/>
<name>A0ABW6BZA7_9BACT</name>
<dbReference type="Pfam" id="PF08309">
    <property type="entry name" value="LVIVD"/>
    <property type="match status" value="2"/>
</dbReference>